<dbReference type="InterPro" id="IPR036259">
    <property type="entry name" value="MFS_trans_sf"/>
</dbReference>
<evidence type="ECO:0000313" key="6">
    <source>
        <dbReference type="Proteomes" id="UP000193963"/>
    </source>
</evidence>
<name>A0A1X6ZCS6_9RHOB</name>
<evidence type="ECO:0000256" key="3">
    <source>
        <dbReference type="ARBA" id="ARBA00023136"/>
    </source>
</evidence>
<feature type="transmembrane region" description="Helical" evidence="4">
    <location>
        <begin position="142"/>
        <end position="160"/>
    </location>
</feature>
<evidence type="ECO:0000313" key="5">
    <source>
        <dbReference type="EMBL" id="SLN47478.1"/>
    </source>
</evidence>
<feature type="transmembrane region" description="Helical" evidence="4">
    <location>
        <begin position="86"/>
        <end position="102"/>
    </location>
</feature>
<dbReference type="SUPFAM" id="SSF103473">
    <property type="entry name" value="MFS general substrate transporter"/>
    <property type="match status" value="1"/>
</dbReference>
<feature type="transmembrane region" description="Helical" evidence="4">
    <location>
        <begin position="57"/>
        <end position="74"/>
    </location>
</feature>
<keyword evidence="6" id="KW-1185">Reference proteome</keyword>
<evidence type="ECO:0000256" key="1">
    <source>
        <dbReference type="ARBA" id="ARBA00022692"/>
    </source>
</evidence>
<dbReference type="GO" id="GO:0022857">
    <property type="term" value="F:transmembrane transporter activity"/>
    <property type="evidence" value="ECO:0007669"/>
    <property type="project" value="InterPro"/>
</dbReference>
<dbReference type="InterPro" id="IPR011701">
    <property type="entry name" value="MFS"/>
</dbReference>
<dbReference type="RefSeq" id="WP_085888287.1">
    <property type="nucleotide sequence ID" value="NZ_FWFN01000004.1"/>
</dbReference>
<feature type="transmembrane region" description="Helical" evidence="4">
    <location>
        <begin position="21"/>
        <end position="45"/>
    </location>
</feature>
<accession>A0A1X6ZCS6</accession>
<evidence type="ECO:0000256" key="2">
    <source>
        <dbReference type="ARBA" id="ARBA00022989"/>
    </source>
</evidence>
<dbReference type="Gene3D" id="1.20.1250.20">
    <property type="entry name" value="MFS general substrate transporter like domains"/>
    <property type="match status" value="1"/>
</dbReference>
<feature type="transmembrane region" description="Helical" evidence="4">
    <location>
        <begin position="172"/>
        <end position="192"/>
    </location>
</feature>
<keyword evidence="1 4" id="KW-0812">Transmembrane</keyword>
<keyword evidence="2 4" id="KW-1133">Transmembrane helix</keyword>
<evidence type="ECO:0000256" key="4">
    <source>
        <dbReference type="SAM" id="Phobius"/>
    </source>
</evidence>
<proteinExistence type="predicted"/>
<feature type="transmembrane region" description="Helical" evidence="4">
    <location>
        <begin position="336"/>
        <end position="355"/>
    </location>
</feature>
<feature type="transmembrane region" description="Helical" evidence="4">
    <location>
        <begin position="273"/>
        <end position="295"/>
    </location>
</feature>
<dbReference type="Proteomes" id="UP000193963">
    <property type="component" value="Unassembled WGS sequence"/>
</dbReference>
<dbReference type="OrthoDB" id="8229750at2"/>
<sequence length="387" mass="39251">MTDIGTPAAAMPPARGMKRSGAAALVVGHCAGLVDLVALPVWVGALISRFGFGPREAGALVTLFLIGAVVASVLTARNFTRLPRKALAVMGFALAALAFLLASQQSAFLPLALLHVLGGLANGMALSLVHGSMGRAANPHRLFAYAGIGLGLFGVIYMGLVPQLMLQHGGTVLFFSFGAIMALASLAALLAFPDVGGRSVDVAPRSPLAPGVLAVVVGVSLMTFNQAMVFSFVEVIGSTRGFAPQAIVGTLIALGLVNFVGPAPLAALLEKRIAAGSVVIAGPMVQAVLALVITFATVFTIWAPVAAVFVAVQVFTHTFAFGLLSKMDTSGRTAAATPAMLMIGSALGPIIGGALIEGFSIEALGLMAVVVAALSVASFARGIRANR</sequence>
<dbReference type="EMBL" id="FWFN01000004">
    <property type="protein sequence ID" value="SLN47478.1"/>
    <property type="molecule type" value="Genomic_DNA"/>
</dbReference>
<reference evidence="5 6" key="1">
    <citation type="submission" date="2017-03" db="EMBL/GenBank/DDBJ databases">
        <authorList>
            <person name="Afonso C.L."/>
            <person name="Miller P.J."/>
            <person name="Scott M.A."/>
            <person name="Spackman E."/>
            <person name="Goraichik I."/>
            <person name="Dimitrov K.M."/>
            <person name="Suarez D.L."/>
            <person name="Swayne D.E."/>
        </authorList>
    </citation>
    <scope>NUCLEOTIDE SEQUENCE [LARGE SCALE GENOMIC DNA]</scope>
    <source>
        <strain evidence="5 6">CECT 7751</strain>
    </source>
</reference>
<keyword evidence="3 4" id="KW-0472">Membrane</keyword>
<organism evidence="5 6">
    <name type="scientific">Pseudooceanicola marinus</name>
    <dbReference type="NCBI Taxonomy" id="396013"/>
    <lineage>
        <taxon>Bacteria</taxon>
        <taxon>Pseudomonadati</taxon>
        <taxon>Pseudomonadota</taxon>
        <taxon>Alphaproteobacteria</taxon>
        <taxon>Rhodobacterales</taxon>
        <taxon>Paracoccaceae</taxon>
        <taxon>Pseudooceanicola</taxon>
    </lineage>
</organism>
<dbReference type="Pfam" id="PF07690">
    <property type="entry name" value="MFS_1"/>
    <property type="match status" value="1"/>
</dbReference>
<protein>
    <submittedName>
        <fullName evidence="5">Major Facilitator Superfamily protein</fullName>
    </submittedName>
</protein>
<feature type="transmembrane region" description="Helical" evidence="4">
    <location>
        <begin position="301"/>
        <end position="324"/>
    </location>
</feature>
<feature type="transmembrane region" description="Helical" evidence="4">
    <location>
        <begin position="361"/>
        <end position="380"/>
    </location>
</feature>
<gene>
    <name evidence="5" type="ORF">PSM7751_02234</name>
</gene>
<feature type="transmembrane region" description="Helical" evidence="4">
    <location>
        <begin position="212"/>
        <end position="236"/>
    </location>
</feature>
<feature type="transmembrane region" description="Helical" evidence="4">
    <location>
        <begin position="242"/>
        <end position="261"/>
    </location>
</feature>
<feature type="transmembrane region" description="Helical" evidence="4">
    <location>
        <begin position="108"/>
        <end position="130"/>
    </location>
</feature>
<dbReference type="AlphaFoldDB" id="A0A1X6ZCS6"/>